<dbReference type="GeneID" id="116211310"/>
<keyword evidence="6" id="KW-1185">Reference proteome</keyword>
<dbReference type="EMBL" id="MTKT01002507">
    <property type="protein sequence ID" value="OWM77985.1"/>
    <property type="molecule type" value="Genomic_DNA"/>
</dbReference>
<dbReference type="Proteomes" id="UP000197138">
    <property type="component" value="Unassembled WGS sequence"/>
</dbReference>
<feature type="domain" description="Fe2OG dioxygenase" evidence="2">
    <location>
        <begin position="150"/>
        <end position="266"/>
    </location>
</feature>
<gene>
    <name evidence="3" type="ORF">CDL15_Pgr018554</name>
    <name evidence="4" type="ORF">CRG98_042426</name>
</gene>
<dbReference type="PROSITE" id="PS51471">
    <property type="entry name" value="FE2OG_OXY"/>
    <property type="match status" value="1"/>
</dbReference>
<evidence type="ECO:0000313" key="6">
    <source>
        <dbReference type="Proteomes" id="UP000233551"/>
    </source>
</evidence>
<dbReference type="EMBL" id="PGOL01004533">
    <property type="protein sequence ID" value="PKI37180.1"/>
    <property type="molecule type" value="Genomic_DNA"/>
</dbReference>
<evidence type="ECO:0000313" key="5">
    <source>
        <dbReference type="Proteomes" id="UP000197138"/>
    </source>
</evidence>
<accession>A0A218WYM4</accession>
<name>A0A218WYM4_PUNGR</name>
<dbReference type="GO" id="GO:0006974">
    <property type="term" value="P:DNA damage response"/>
    <property type="evidence" value="ECO:0007669"/>
    <property type="project" value="InterPro"/>
</dbReference>
<organism evidence="3 5">
    <name type="scientific">Punica granatum</name>
    <name type="common">Pomegranate</name>
    <dbReference type="NCBI Taxonomy" id="22663"/>
    <lineage>
        <taxon>Eukaryota</taxon>
        <taxon>Viridiplantae</taxon>
        <taxon>Streptophyta</taxon>
        <taxon>Embryophyta</taxon>
        <taxon>Tracheophyta</taxon>
        <taxon>Spermatophyta</taxon>
        <taxon>Magnoliopsida</taxon>
        <taxon>eudicotyledons</taxon>
        <taxon>Gunneridae</taxon>
        <taxon>Pentapetalae</taxon>
        <taxon>rosids</taxon>
        <taxon>malvids</taxon>
        <taxon>Myrtales</taxon>
        <taxon>Lythraceae</taxon>
        <taxon>Punica</taxon>
    </lineage>
</organism>
<dbReference type="InterPro" id="IPR032870">
    <property type="entry name" value="ALKBH7-like"/>
</dbReference>
<comment type="caution">
    <text evidence="3">The sequence shown here is derived from an EMBL/GenBank/DDBJ whole genome shotgun (WGS) entry which is preliminary data.</text>
</comment>
<dbReference type="AlphaFoldDB" id="A0A218WYM4"/>
<dbReference type="Proteomes" id="UP000233551">
    <property type="component" value="Unassembled WGS sequence"/>
</dbReference>
<dbReference type="PANTHER" id="PTHR21052">
    <property type="entry name" value="SPERMATOGENESIS ASSOCIATED 11-RELATED"/>
    <property type="match status" value="1"/>
</dbReference>
<dbReference type="GO" id="GO:0006631">
    <property type="term" value="P:fatty acid metabolic process"/>
    <property type="evidence" value="ECO:0007669"/>
    <property type="project" value="TreeGrafter"/>
</dbReference>
<dbReference type="SUPFAM" id="SSF51197">
    <property type="entry name" value="Clavaminate synthase-like"/>
    <property type="match status" value="1"/>
</dbReference>
<evidence type="ECO:0000256" key="1">
    <source>
        <dbReference type="ARBA" id="ARBA00007879"/>
    </source>
</evidence>
<evidence type="ECO:0000313" key="3">
    <source>
        <dbReference type="EMBL" id="OWM77985.1"/>
    </source>
</evidence>
<dbReference type="PANTHER" id="PTHR21052:SF0">
    <property type="entry name" value="ALPHA-KETOGLUTARATE-DEPENDENT DIOXYGENASE ALKB HOMOLOG 7, MITOCHONDRIAL"/>
    <property type="match status" value="1"/>
</dbReference>
<evidence type="ECO:0000313" key="4">
    <source>
        <dbReference type="EMBL" id="PKI37180.1"/>
    </source>
</evidence>
<reference evidence="5" key="1">
    <citation type="journal article" date="2017" name="Plant J.">
        <title>The pomegranate (Punica granatum L.) genome and the genomics of punicalagin biosynthesis.</title>
        <authorList>
            <person name="Qin G."/>
            <person name="Xu C."/>
            <person name="Ming R."/>
            <person name="Tang H."/>
            <person name="Guyot R."/>
            <person name="Kramer E.M."/>
            <person name="Hu Y."/>
            <person name="Yi X."/>
            <person name="Qi Y."/>
            <person name="Xu X."/>
            <person name="Gao Z."/>
            <person name="Pan H."/>
            <person name="Jian J."/>
            <person name="Tian Y."/>
            <person name="Yue Z."/>
            <person name="Xu Y."/>
        </authorList>
    </citation>
    <scope>NUCLEOTIDE SEQUENCE [LARGE SCALE GENOMIC DNA]</scope>
    <source>
        <strain evidence="5">cv. Dabenzi</strain>
    </source>
</reference>
<comment type="similarity">
    <text evidence="1">Belongs to the alkB family.</text>
</comment>
<dbReference type="InterPro" id="IPR005123">
    <property type="entry name" value="Oxoglu/Fe-dep_dioxygenase_dom"/>
</dbReference>
<dbReference type="Pfam" id="PF13532">
    <property type="entry name" value="2OG-FeII_Oxy_2"/>
    <property type="match status" value="1"/>
</dbReference>
<proteinExistence type="inferred from homology"/>
<sequence length="269" mass="30475">MEDEAALLRQVFGDSSDDEDYNYGEGNRSEAETYLVTDHRTDLAASGNPRWERVKEISGLWICRDFLSPEQQLSLLSSIRSEGWFAESSLNQAMRFGDFPPWLNELCYSIREAVLIGDNLSEHDIVAADEHGAGCLFPILPPELLGREPLFDQLIVNLYHKGQGICAHVDLMRFDDGIAIISLESPCVMHFSLATSDIQEAEEEYHVHPVPSKVPVYLSPGSLVIMSGEARYGWKHEINRKPGFQVWDGQELEQKRRISLTLRKLARVE</sequence>
<dbReference type="InterPro" id="IPR037151">
    <property type="entry name" value="AlkB-like_sf"/>
</dbReference>
<evidence type="ECO:0000259" key="2">
    <source>
        <dbReference type="PROSITE" id="PS51471"/>
    </source>
</evidence>
<reference evidence="4 6" key="3">
    <citation type="submission" date="2017-11" db="EMBL/GenBank/DDBJ databases">
        <title>De-novo sequencing of pomegranate (Punica granatum L.) genome.</title>
        <authorList>
            <person name="Akparov Z."/>
            <person name="Amiraslanov A."/>
            <person name="Hajiyeva S."/>
            <person name="Abbasov M."/>
            <person name="Kaur K."/>
            <person name="Hamwieh A."/>
            <person name="Solovyev V."/>
            <person name="Salamov A."/>
            <person name="Braich B."/>
            <person name="Kosarev P."/>
            <person name="Mahmoud A."/>
            <person name="Hajiyev E."/>
            <person name="Babayeva S."/>
            <person name="Izzatullayeva V."/>
            <person name="Mammadov A."/>
            <person name="Mammadov A."/>
            <person name="Sharifova S."/>
            <person name="Ojaghi J."/>
            <person name="Eynullazada K."/>
            <person name="Bayramov B."/>
            <person name="Abdulazimova A."/>
            <person name="Shahmuradov I."/>
        </authorList>
    </citation>
    <scope>NUCLEOTIDE SEQUENCE [LARGE SCALE GENOMIC DNA]</scope>
    <source>
        <strain evidence="4">AG2017</strain>
        <strain evidence="6">cv. AG2017</strain>
        <tissue evidence="4">Leaf</tissue>
    </source>
</reference>
<dbReference type="InterPro" id="IPR027450">
    <property type="entry name" value="AlkB-like"/>
</dbReference>
<reference evidence="3" key="2">
    <citation type="submission" date="2017-06" db="EMBL/GenBank/DDBJ databases">
        <title>The pomegranate genome and the genomics of punicalagin biosynthesis.</title>
        <authorList>
            <person name="Xu C."/>
        </authorList>
    </citation>
    <scope>NUCLEOTIDE SEQUENCE [LARGE SCALE GENOMIC DNA]</scope>
    <source>
        <tissue evidence="3">Fresh leaf</tissue>
    </source>
</reference>
<dbReference type="OrthoDB" id="412814at2759"/>
<dbReference type="Gene3D" id="2.60.120.590">
    <property type="entry name" value="Alpha-ketoglutarate-dependent dioxygenase AlkB-like"/>
    <property type="match status" value="1"/>
</dbReference>
<dbReference type="GO" id="GO:0005759">
    <property type="term" value="C:mitochondrial matrix"/>
    <property type="evidence" value="ECO:0007669"/>
    <property type="project" value="TreeGrafter"/>
</dbReference>
<protein>
    <recommendedName>
        <fullName evidence="2">Fe2OG dioxygenase domain-containing protein</fullName>
    </recommendedName>
</protein>